<keyword evidence="3" id="KW-1185">Reference proteome</keyword>
<dbReference type="Gene3D" id="3.40.30.10">
    <property type="entry name" value="Glutaredoxin"/>
    <property type="match status" value="1"/>
</dbReference>
<protein>
    <submittedName>
        <fullName evidence="2">DSBA oxidoreductase</fullName>
    </submittedName>
</protein>
<dbReference type="EMBL" id="BRXS01000003">
    <property type="protein sequence ID" value="GLC25475.1"/>
    <property type="molecule type" value="Genomic_DNA"/>
</dbReference>
<dbReference type="AlphaFoldDB" id="A0AA37Q2P3"/>
<reference evidence="2" key="1">
    <citation type="submission" date="2022-08" db="EMBL/GenBank/DDBJ databases">
        <title>Draft genome sequencing of Roseisolibacter agri AW1220.</title>
        <authorList>
            <person name="Tobiishi Y."/>
            <person name="Tonouchi A."/>
        </authorList>
    </citation>
    <scope>NUCLEOTIDE SEQUENCE</scope>
    <source>
        <strain evidence="2">AW1220</strain>
    </source>
</reference>
<feature type="domain" description="DSBA-like thioredoxin" evidence="1">
    <location>
        <begin position="11"/>
        <end position="222"/>
    </location>
</feature>
<name>A0AA37Q2P3_9BACT</name>
<dbReference type="Pfam" id="PF01323">
    <property type="entry name" value="DSBA"/>
    <property type="match status" value="1"/>
</dbReference>
<organism evidence="2 3">
    <name type="scientific">Roseisolibacter agri</name>
    <dbReference type="NCBI Taxonomy" id="2014610"/>
    <lineage>
        <taxon>Bacteria</taxon>
        <taxon>Pseudomonadati</taxon>
        <taxon>Gemmatimonadota</taxon>
        <taxon>Gemmatimonadia</taxon>
        <taxon>Gemmatimonadales</taxon>
        <taxon>Gemmatimonadaceae</taxon>
        <taxon>Roseisolibacter</taxon>
    </lineage>
</organism>
<proteinExistence type="predicted"/>
<dbReference type="PANTHER" id="PTHR13887">
    <property type="entry name" value="GLUTATHIONE S-TRANSFERASE KAPPA"/>
    <property type="match status" value="1"/>
</dbReference>
<evidence type="ECO:0000313" key="3">
    <source>
        <dbReference type="Proteomes" id="UP001161325"/>
    </source>
</evidence>
<dbReference type="CDD" id="cd03024">
    <property type="entry name" value="DsbA_FrnE"/>
    <property type="match status" value="1"/>
</dbReference>
<dbReference type="Proteomes" id="UP001161325">
    <property type="component" value="Unassembled WGS sequence"/>
</dbReference>
<comment type="caution">
    <text evidence="2">The sequence shown here is derived from an EMBL/GenBank/DDBJ whole genome shotgun (WGS) entry which is preliminary data.</text>
</comment>
<gene>
    <name evidence="2" type="ORF">rosag_19880</name>
</gene>
<accession>A0AA37Q2P3</accession>
<evidence type="ECO:0000313" key="2">
    <source>
        <dbReference type="EMBL" id="GLC25475.1"/>
    </source>
</evidence>
<dbReference type="PANTHER" id="PTHR13887:SF41">
    <property type="entry name" value="THIOREDOXIN SUPERFAMILY PROTEIN"/>
    <property type="match status" value="1"/>
</dbReference>
<dbReference type="InterPro" id="IPR036249">
    <property type="entry name" value="Thioredoxin-like_sf"/>
</dbReference>
<evidence type="ECO:0000259" key="1">
    <source>
        <dbReference type="Pfam" id="PF01323"/>
    </source>
</evidence>
<dbReference type="GO" id="GO:0016491">
    <property type="term" value="F:oxidoreductase activity"/>
    <property type="evidence" value="ECO:0007669"/>
    <property type="project" value="InterPro"/>
</dbReference>
<dbReference type="SUPFAM" id="SSF52833">
    <property type="entry name" value="Thioredoxin-like"/>
    <property type="match status" value="1"/>
</dbReference>
<dbReference type="InterPro" id="IPR001853">
    <property type="entry name" value="DSBA-like_thioredoxin_dom"/>
</dbReference>
<sequence length="230" mass="24932">MTMPTAATTLTLDLWADIACPWCWIGETRLKAAVARLRGERPDVRVEWSWRPFQLQPQLPREGVDFATHMRGKFGSDARLATMFGHVADAGAGDGLGFRFDRVTVAPNTTDAHRLVLWAQAQDDDAAVGERALATADALFRAYFAEGRDVGDRAVLTELAVAQGHDADAVRAMLASDAYELDVRDGQRDAARLGIQGVPFLVLDQRLAVSGAQPAELFDRALRAALDGGS</sequence>